<evidence type="ECO:0000313" key="3">
    <source>
        <dbReference type="Proteomes" id="UP000077071"/>
    </source>
</evidence>
<dbReference type="InterPro" id="IPR018766">
    <property type="entry name" value="Zinicin_2"/>
</dbReference>
<dbReference type="Proteomes" id="UP000077071">
    <property type="component" value="Chromosome"/>
</dbReference>
<proteinExistence type="predicted"/>
<dbReference type="RefSeq" id="WP_068252048.1">
    <property type="nucleotide sequence ID" value="NZ_CP015515.1"/>
</dbReference>
<sequence>MADGDSADRAGGGSEDEFREMLRQFLSGNGPVDPSQLAGAAGLPNDPVALQNLLSQLQSAMQHNGDGGVNWTLSLEQAKQLARAESAPVSDSVRAPLDAAFGVAALWLDEVAYVTELSRTPRSISRIEWITLTMPVWTQLAEPVALSISDALTRVLREQAPEEMQAMIAGAEGMMRGIGGTLFALQLGQVVGQLAAEVVSGGDIGIPLLEENDAAILPQNVAAFGEGLDIPLDQVQLYLAVRELAHARLFRHGKWLRLALISQITDFARGISIDTTRLEELAENFDPANPEELRDAMTSGALIPPKTQEQLAAHGRLETVLALIEGWVDVVTAAATTRLPSAGAIAETVRRRRASGGPAESAFATLVGLELRPRRLRDAAVMWQAVTDAVGPEARDSLWSHPDLLPGSDDLDDPSALVARLTAEARGETPEPDEMDRALEDLLNGTMPSEGGDASGASGDTSGASGDTSGPPDDDDRGSAPTGDRPV</sequence>
<dbReference type="PANTHER" id="PTHR39420">
    <property type="match status" value="1"/>
</dbReference>
<dbReference type="Gene3D" id="1.20.150.30">
    <property type="entry name" value="Zincin-like metallopeptidase, N-terminal domain"/>
    <property type="match status" value="1"/>
</dbReference>
<keyword evidence="3" id="KW-1185">Reference proteome</keyword>
<gene>
    <name evidence="2" type="ORF">A6122_0857</name>
</gene>
<reference evidence="2 3" key="1">
    <citation type="submission" date="2016-05" db="EMBL/GenBank/DDBJ databases">
        <title>Complete genome sequence of Rathayibacter tritici NCPPB 1953.</title>
        <authorList>
            <person name="Park J."/>
            <person name="Lee H.-H."/>
            <person name="Lee S.-W."/>
            <person name="Seo Y.-S."/>
        </authorList>
    </citation>
    <scope>NUCLEOTIDE SEQUENCE [LARGE SCALE GENOMIC DNA]</scope>
    <source>
        <strain evidence="2 3">NCPPB 1953</strain>
    </source>
</reference>
<dbReference type="STRING" id="33888.A6122_0857"/>
<organism evidence="2 3">
    <name type="scientific">Rathayibacter tritici</name>
    <dbReference type="NCBI Taxonomy" id="33888"/>
    <lineage>
        <taxon>Bacteria</taxon>
        <taxon>Bacillati</taxon>
        <taxon>Actinomycetota</taxon>
        <taxon>Actinomycetes</taxon>
        <taxon>Micrococcales</taxon>
        <taxon>Microbacteriaceae</taxon>
        <taxon>Rathayibacter</taxon>
    </lineage>
</organism>
<accession>A0A160KQZ6</accession>
<dbReference type="EMBL" id="CP015515">
    <property type="protein sequence ID" value="AND16010.1"/>
    <property type="molecule type" value="Genomic_DNA"/>
</dbReference>
<dbReference type="PATRIC" id="fig|33888.3.peg.952"/>
<protein>
    <recommendedName>
        <fullName evidence="4">Hydrolase</fullName>
    </recommendedName>
</protein>
<evidence type="ECO:0008006" key="4">
    <source>
        <dbReference type="Google" id="ProtNLM"/>
    </source>
</evidence>
<feature type="compositionally biased region" description="Basic and acidic residues" evidence="1">
    <location>
        <begin position="423"/>
        <end position="440"/>
    </location>
</feature>
<dbReference type="KEGG" id="rtn:A6122_0857"/>
<dbReference type="SUPFAM" id="SSF55486">
    <property type="entry name" value="Metalloproteases ('zincins'), catalytic domain"/>
    <property type="match status" value="1"/>
</dbReference>
<dbReference type="Pfam" id="PF10103">
    <property type="entry name" value="Zincin_2"/>
    <property type="match status" value="1"/>
</dbReference>
<feature type="region of interest" description="Disordered" evidence="1">
    <location>
        <begin position="423"/>
        <end position="487"/>
    </location>
</feature>
<dbReference type="AlphaFoldDB" id="A0A160KQZ6"/>
<dbReference type="OrthoDB" id="8478472at2"/>
<dbReference type="NCBIfam" id="TIGR03624">
    <property type="entry name" value="putative hydrolase"/>
    <property type="match status" value="1"/>
</dbReference>
<dbReference type="PANTHER" id="PTHR39420:SF2">
    <property type="entry name" value="HYDROLASE"/>
    <property type="match status" value="1"/>
</dbReference>
<dbReference type="InterPro" id="IPR042271">
    <property type="entry name" value="Zinicin_2_N"/>
</dbReference>
<evidence type="ECO:0000313" key="2">
    <source>
        <dbReference type="EMBL" id="AND16010.1"/>
    </source>
</evidence>
<evidence type="ECO:0000256" key="1">
    <source>
        <dbReference type="SAM" id="MobiDB-lite"/>
    </source>
</evidence>
<feature type="compositionally biased region" description="Low complexity" evidence="1">
    <location>
        <begin position="448"/>
        <end position="471"/>
    </location>
</feature>
<name>A0A160KQZ6_9MICO</name>